<comment type="caution">
    <text evidence="3">The sequence shown here is derived from an EMBL/GenBank/DDBJ whole genome shotgun (WGS) entry which is preliminary data.</text>
</comment>
<reference evidence="3 4" key="1">
    <citation type="submission" date="2021-05" db="EMBL/GenBank/DDBJ databases">
        <title>Genome Assembly of Synthetic Allotetraploid Brassica napus Reveals Homoeologous Exchanges between Subgenomes.</title>
        <authorList>
            <person name="Davis J.T."/>
        </authorList>
    </citation>
    <scope>NUCLEOTIDE SEQUENCE [LARGE SCALE GENOMIC DNA]</scope>
    <source>
        <strain evidence="4">cv. Da-Ae</strain>
        <tissue evidence="3">Seedling</tissue>
    </source>
</reference>
<dbReference type="PROSITE" id="PS52045">
    <property type="entry name" value="NEPROSIN_PEP_CD"/>
    <property type="match status" value="4"/>
</dbReference>
<dbReference type="Pfam" id="PF14365">
    <property type="entry name" value="Neprosin_AP"/>
    <property type="match status" value="3"/>
</dbReference>
<feature type="domain" description="Neprosin PEP catalytic" evidence="2">
    <location>
        <begin position="437"/>
        <end position="676"/>
    </location>
</feature>
<evidence type="ECO:0000313" key="3">
    <source>
        <dbReference type="EMBL" id="KAH0902021.1"/>
    </source>
</evidence>
<keyword evidence="1" id="KW-0732">Signal</keyword>
<protein>
    <recommendedName>
        <fullName evidence="2">Neprosin PEP catalytic domain-containing protein</fullName>
    </recommendedName>
</protein>
<feature type="chain" id="PRO_5046932701" description="Neprosin PEP catalytic domain-containing protein" evidence="1">
    <location>
        <begin position="24"/>
        <end position="1474"/>
    </location>
</feature>
<sequence length="1474" mass="165727">MVSFDKLQMLTFSVLILIIVAESHRKVLVEDNGRELERLLNYVNRPAIKSFQTELGDILDCIDINKQLAFDHPMLRTHSVQLRPTNTSKWAINRNNSKNGGSVPFGQDGIRCPLGTVVVKRTTYEDVIQAHRLKSMGSKYSRYVSSKGNNIDLTGYHFAVGEFKYDNYGGKANLSIWEPEVSPTQISSASMLVATGNYEHFQSIRAGWIVYQWLNKNHSRLFTYWTADGFIKTGCFNTLCPGFVQVSTKIPLGYLFNQVSTYGGKQYEIKISIFQDSKTGDWWLVVFDENVGYWPKSLFTEDGLVHGASLISYGGEVYSPVKEKSPHMGSGHFPIEGYLRAAYVNGIEVADEIDGKLSKPPISTVNPLSTTPNCYKAETKSDSKVPYDAIFYGGPGVFGESMSSFNNFVLLVLLTFTLILVIESAEERRAIPSEEEKKELERLLKAAAVNFGPSNFYGVKGNLNLWDPQVSQDQFSGTFMAVGGGGGGGGGGVVAKERLSSIYVGWMVNPSLYQVPQHHVHLYTHWGKDNENSGCCDITCPGFVQISMNIPLEQDLGDGDWWFAYKDEDVGYWPASLFMGSGFEKGANYAAWGGQVYSPVTEKTPVMGSGHWPKEGSNKAASVNSIKVIKGLGKVLDPEIKRLKARETSSKCYRALYGDGDKEPWLELFIMEKYCICFQNKDIRSTFGESMASFHNFVLLLLLTATLILVTEAAQERRRAIPSEEEKKEFERQQFKAINKPAIKSFKTEQGDIFDCINIHKQLAFDHLFRFFAFYILKPTNAPEWITSNNILWEADPLQYLQEEINCPDGTVIVKRTTMQDLMLAKRLKSIGFNGPLNFLTERNNTDVTGPYYVATVNFGPSNFYGVKGNLNLWGPQVSQDQMSGAFMAVAVGWMVDPSLYQISQYHVHLYAYWGKDNDKSGCYDITCPGFVQVSKTIPLGALLQPVSVYNGTQYEIRLSLYQDLANGDWWFAYNDENVGYWPASLFLDSGFDKRANYAAWGGQVYSPVTEKAPVMGSGNWPREGLSKAAYVNSIKVITGFKKVIDPEINRLKAQPCMYCICFQNKDIRSTFGESMASFHNFVLLLLLTATLILVTEAAQERRRAIPSEEEKKEFERQQFKAINKPAIKSFKTEQGDIFDCINIHKQLAFDHLFRFFAFYILKPTNAPEWITSNNILWEADPLQYLQEEINCPDGTVIVKRTTMQDLMLAKRLKSIGFNGPLNFLTERNNTDVTGPYYVATVNFGPSNFYGVKGNLNLWGPQVSQDQMSGAFMAVAVGWMVDPSLYQISQYHVHLYAYWGKDNDKSGCYDITCPGFVQVSKTIPLGALLQPVSVYNGTQYEIRLSLYQDLANGDWWFAYNDENVGYWPASLFLDSGFDKRANYAAWGGQVYSPVTEKAPVMGSGNWPREGLSKAAYVNSIKVITGFKKVIDPEINRLKARETSLKCYRTLYGNGDKEPWLRTLYYGGDAGCIET</sequence>
<feature type="domain" description="Neprosin PEP catalytic" evidence="2">
    <location>
        <begin position="144"/>
        <end position="401"/>
    </location>
</feature>
<gene>
    <name evidence="3" type="ORF">HID58_041524</name>
</gene>
<dbReference type="InterPro" id="IPR053168">
    <property type="entry name" value="Glutamic_endopeptidase"/>
</dbReference>
<dbReference type="Proteomes" id="UP000824890">
    <property type="component" value="Unassembled WGS sequence"/>
</dbReference>
<organism evidence="3 4">
    <name type="scientific">Brassica napus</name>
    <name type="common">Rape</name>
    <dbReference type="NCBI Taxonomy" id="3708"/>
    <lineage>
        <taxon>Eukaryota</taxon>
        <taxon>Viridiplantae</taxon>
        <taxon>Streptophyta</taxon>
        <taxon>Embryophyta</taxon>
        <taxon>Tracheophyta</taxon>
        <taxon>Spermatophyta</taxon>
        <taxon>Magnoliopsida</taxon>
        <taxon>eudicotyledons</taxon>
        <taxon>Gunneridae</taxon>
        <taxon>Pentapetalae</taxon>
        <taxon>rosids</taxon>
        <taxon>malvids</taxon>
        <taxon>Brassicales</taxon>
        <taxon>Brassicaceae</taxon>
        <taxon>Brassiceae</taxon>
        <taxon>Brassica</taxon>
    </lineage>
</organism>
<dbReference type="InterPro" id="IPR025521">
    <property type="entry name" value="Neprosin_propep"/>
</dbReference>
<proteinExistence type="predicted"/>
<dbReference type="Pfam" id="PF03080">
    <property type="entry name" value="Neprosin"/>
    <property type="match status" value="4"/>
</dbReference>
<evidence type="ECO:0000259" key="2">
    <source>
        <dbReference type="PROSITE" id="PS52045"/>
    </source>
</evidence>
<dbReference type="EMBL" id="JAGKQM010000011">
    <property type="protein sequence ID" value="KAH0902021.1"/>
    <property type="molecule type" value="Genomic_DNA"/>
</dbReference>
<accession>A0ABQ8BB47</accession>
<feature type="domain" description="Neprosin PEP catalytic" evidence="2">
    <location>
        <begin position="1230"/>
        <end position="1472"/>
    </location>
</feature>
<feature type="domain" description="Neprosin PEP catalytic" evidence="2">
    <location>
        <begin position="845"/>
        <end position="1081"/>
    </location>
</feature>
<dbReference type="PANTHER" id="PTHR31589:SF68">
    <property type="entry name" value="CARBOXYL-TERMINAL PEPTIDASE"/>
    <property type="match status" value="1"/>
</dbReference>
<feature type="signal peptide" evidence="1">
    <location>
        <begin position="1"/>
        <end position="23"/>
    </location>
</feature>
<dbReference type="InterPro" id="IPR004314">
    <property type="entry name" value="Neprosin"/>
</dbReference>
<keyword evidence="4" id="KW-1185">Reference proteome</keyword>
<name>A0ABQ8BB47_BRANA</name>
<dbReference type="PANTHER" id="PTHR31589">
    <property type="entry name" value="PROTEIN, PUTATIVE (DUF239)-RELATED-RELATED"/>
    <property type="match status" value="1"/>
</dbReference>
<evidence type="ECO:0000313" key="4">
    <source>
        <dbReference type="Proteomes" id="UP000824890"/>
    </source>
</evidence>
<evidence type="ECO:0000256" key="1">
    <source>
        <dbReference type="SAM" id="SignalP"/>
    </source>
</evidence>
<dbReference type="Gene3D" id="3.90.1320.10">
    <property type="entry name" value="Outer-capsid protein sigma 3, large lobe"/>
    <property type="match status" value="1"/>
</dbReference>